<evidence type="ECO:0000313" key="2">
    <source>
        <dbReference type="EMBL" id="MFG6430259.1"/>
    </source>
</evidence>
<reference evidence="2 3" key="1">
    <citation type="submission" date="2024-08" db="EMBL/GenBank/DDBJ databases">
        <authorList>
            <person name="Lu H."/>
        </authorList>
    </citation>
    <scope>NUCLEOTIDE SEQUENCE [LARGE SCALE GENOMIC DNA]</scope>
    <source>
        <strain evidence="2 3">LYH14W</strain>
    </source>
</reference>
<dbReference type="EMBL" id="JBIGHV010000003">
    <property type="protein sequence ID" value="MFG6430259.1"/>
    <property type="molecule type" value="Genomic_DNA"/>
</dbReference>
<protein>
    <recommendedName>
        <fullName evidence="4">MFS transporter</fullName>
    </recommendedName>
</protein>
<gene>
    <name evidence="2" type="ORF">ACG00Y_10065</name>
</gene>
<name>A0ABW7F140_9BURK</name>
<keyword evidence="1" id="KW-0812">Transmembrane</keyword>
<comment type="caution">
    <text evidence="2">The sequence shown here is derived from an EMBL/GenBank/DDBJ whole genome shotgun (WGS) entry which is preliminary data.</text>
</comment>
<keyword evidence="1" id="KW-0472">Membrane</keyword>
<dbReference type="Proteomes" id="UP001606210">
    <property type="component" value="Unassembled WGS sequence"/>
</dbReference>
<evidence type="ECO:0000256" key="1">
    <source>
        <dbReference type="SAM" id="Phobius"/>
    </source>
</evidence>
<feature type="transmembrane region" description="Helical" evidence="1">
    <location>
        <begin position="45"/>
        <end position="66"/>
    </location>
</feature>
<feature type="transmembrane region" description="Helical" evidence="1">
    <location>
        <begin position="20"/>
        <end position="39"/>
    </location>
</feature>
<keyword evidence="3" id="KW-1185">Reference proteome</keyword>
<accession>A0ABW7F140</accession>
<evidence type="ECO:0000313" key="3">
    <source>
        <dbReference type="Proteomes" id="UP001606210"/>
    </source>
</evidence>
<evidence type="ECO:0008006" key="4">
    <source>
        <dbReference type="Google" id="ProtNLM"/>
    </source>
</evidence>
<sequence>MRETPFGFEYSWADLQPIRALSVVVVAGQVIGALGGWVYPRFPDWFESMWFGSALSTFPSFVVGLAVQAHDKPGSLSANKVMVRRFALVAALMSCFALAMPFFGFGEVE</sequence>
<dbReference type="RefSeq" id="WP_394478375.1">
    <property type="nucleotide sequence ID" value="NZ_JBIGHV010000003.1"/>
</dbReference>
<keyword evidence="1" id="KW-1133">Transmembrane helix</keyword>
<proteinExistence type="predicted"/>
<feature type="transmembrane region" description="Helical" evidence="1">
    <location>
        <begin position="86"/>
        <end position="105"/>
    </location>
</feature>
<organism evidence="2 3">
    <name type="scientific">Pelomonas parva</name>
    <dbReference type="NCBI Taxonomy" id="3299032"/>
    <lineage>
        <taxon>Bacteria</taxon>
        <taxon>Pseudomonadati</taxon>
        <taxon>Pseudomonadota</taxon>
        <taxon>Betaproteobacteria</taxon>
        <taxon>Burkholderiales</taxon>
        <taxon>Sphaerotilaceae</taxon>
        <taxon>Roseateles</taxon>
    </lineage>
</organism>